<dbReference type="OrthoDB" id="9803476at2"/>
<dbReference type="EMBL" id="WEGJ01000003">
    <property type="protein sequence ID" value="MQY11217.1"/>
    <property type="molecule type" value="Genomic_DNA"/>
</dbReference>
<evidence type="ECO:0000313" key="4">
    <source>
        <dbReference type="Proteomes" id="UP000466345"/>
    </source>
</evidence>
<dbReference type="SUPFAM" id="SSF55961">
    <property type="entry name" value="Bet v1-like"/>
    <property type="match status" value="1"/>
</dbReference>
<keyword evidence="4" id="KW-1185">Reference proteome</keyword>
<dbReference type="RefSeq" id="WP_153450845.1">
    <property type="nucleotide sequence ID" value="NZ_WEGJ01000003.1"/>
</dbReference>
<accession>A0A7K0CCM0</accession>
<dbReference type="AlphaFoldDB" id="A0A7K0CCM0"/>
<dbReference type="InterPro" id="IPR013538">
    <property type="entry name" value="ASHA1/2-like_C"/>
</dbReference>
<proteinExistence type="inferred from homology"/>
<dbReference type="Proteomes" id="UP000466345">
    <property type="component" value="Unassembled WGS sequence"/>
</dbReference>
<reference evidence="3 4" key="1">
    <citation type="submission" date="2019-10" db="EMBL/GenBank/DDBJ databases">
        <title>Streptomyces smaragdinus sp. nov. and Streptomyces fabii sp. nov., isolated from the gut of fungus growing-termite Macrotermes natalensis.</title>
        <authorList>
            <person name="Schwitalla J."/>
            <person name="Benndorf R."/>
            <person name="Martin K."/>
            <person name="De Beer W."/>
            <person name="Kaster A.-K."/>
            <person name="Vollmers J."/>
            <person name="Poulsen M."/>
            <person name="Beemelmanns C."/>
        </authorList>
    </citation>
    <scope>NUCLEOTIDE SEQUENCE [LARGE SCALE GENOMIC DNA]</scope>
    <source>
        <strain evidence="3 4">RB5</strain>
    </source>
</reference>
<comment type="caution">
    <text evidence="3">The sequence shown here is derived from an EMBL/GenBank/DDBJ whole genome shotgun (WGS) entry which is preliminary data.</text>
</comment>
<evidence type="ECO:0000259" key="2">
    <source>
        <dbReference type="Pfam" id="PF08327"/>
    </source>
</evidence>
<dbReference type="Gene3D" id="3.30.530.20">
    <property type="match status" value="1"/>
</dbReference>
<gene>
    <name evidence="3" type="ORF">SRB5_13320</name>
</gene>
<dbReference type="Pfam" id="PF08327">
    <property type="entry name" value="AHSA1"/>
    <property type="match status" value="1"/>
</dbReference>
<evidence type="ECO:0000313" key="3">
    <source>
        <dbReference type="EMBL" id="MQY11217.1"/>
    </source>
</evidence>
<dbReference type="InterPro" id="IPR023393">
    <property type="entry name" value="START-like_dom_sf"/>
</dbReference>
<protein>
    <recommendedName>
        <fullName evidence="2">Activator of Hsp90 ATPase homologue 1/2-like C-terminal domain-containing protein</fullName>
    </recommendedName>
</protein>
<organism evidence="3 4">
    <name type="scientific">Streptomyces smaragdinus</name>
    <dbReference type="NCBI Taxonomy" id="2585196"/>
    <lineage>
        <taxon>Bacteria</taxon>
        <taxon>Bacillati</taxon>
        <taxon>Actinomycetota</taxon>
        <taxon>Actinomycetes</taxon>
        <taxon>Kitasatosporales</taxon>
        <taxon>Streptomycetaceae</taxon>
        <taxon>Streptomyces</taxon>
    </lineage>
</organism>
<name>A0A7K0CCM0_9ACTN</name>
<comment type="similarity">
    <text evidence="1">Belongs to the AHA1 family.</text>
</comment>
<sequence length="150" mass="16510">MEYGSIEREIHVDATPEVVFDVVSRPEHIREWWTDDASFEPVAGGGGELVFGDREIVQAMTVVTVEPPRLFAFRWCYPDGTADELADSLLVTIELVPEGGGTTVKLTETGFREMGWEEAKVAAEHKDHSAGWSVFVPRLGEYAGRLAAAS</sequence>
<feature type="domain" description="Activator of Hsp90 ATPase homologue 1/2-like C-terminal" evidence="2">
    <location>
        <begin position="13"/>
        <end position="143"/>
    </location>
</feature>
<evidence type="ECO:0000256" key="1">
    <source>
        <dbReference type="ARBA" id="ARBA00006817"/>
    </source>
</evidence>